<name>A0A936K693_9BACT</name>
<keyword evidence="6" id="KW-0067">ATP-binding</keyword>
<dbReference type="PANTHER" id="PTHR33571:SF12">
    <property type="entry name" value="BSL3053 PROTEIN"/>
    <property type="match status" value="1"/>
</dbReference>
<keyword evidence="5" id="KW-0547">Nucleotide-binding</keyword>
<dbReference type="GO" id="GO:0046872">
    <property type="term" value="F:metal ion binding"/>
    <property type="evidence" value="ECO:0007669"/>
    <property type="project" value="UniProtKB-KW"/>
</dbReference>
<dbReference type="InterPro" id="IPR041633">
    <property type="entry name" value="Polbeta"/>
</dbReference>
<dbReference type="PANTHER" id="PTHR33571">
    <property type="entry name" value="SSL8005 PROTEIN"/>
    <property type="match status" value="1"/>
</dbReference>
<dbReference type="CDD" id="cd05403">
    <property type="entry name" value="NT_KNTase_like"/>
    <property type="match status" value="1"/>
</dbReference>
<evidence type="ECO:0000256" key="3">
    <source>
        <dbReference type="ARBA" id="ARBA00022695"/>
    </source>
</evidence>
<protein>
    <submittedName>
        <fullName evidence="9">Nucleotidyltransferase family protein</fullName>
    </submittedName>
</protein>
<evidence type="ECO:0000256" key="1">
    <source>
        <dbReference type="ARBA" id="ARBA00001946"/>
    </source>
</evidence>
<dbReference type="EMBL" id="JADKCH010000020">
    <property type="protein sequence ID" value="MBK8573498.1"/>
    <property type="molecule type" value="Genomic_DNA"/>
</dbReference>
<dbReference type="Gene3D" id="3.30.460.10">
    <property type="entry name" value="Beta Polymerase, domain 2"/>
    <property type="match status" value="1"/>
</dbReference>
<dbReference type="Proteomes" id="UP000709959">
    <property type="component" value="Unassembled WGS sequence"/>
</dbReference>
<dbReference type="SUPFAM" id="SSF81301">
    <property type="entry name" value="Nucleotidyltransferase"/>
    <property type="match status" value="1"/>
</dbReference>
<comment type="cofactor">
    <cofactor evidence="1">
        <name>Mg(2+)</name>
        <dbReference type="ChEBI" id="CHEBI:18420"/>
    </cofactor>
</comment>
<accession>A0A936K693</accession>
<evidence type="ECO:0000256" key="5">
    <source>
        <dbReference type="ARBA" id="ARBA00022741"/>
    </source>
</evidence>
<reference evidence="9 10" key="1">
    <citation type="submission" date="2020-10" db="EMBL/GenBank/DDBJ databases">
        <title>Connecting structure to function with the recovery of over 1000 high-quality activated sludge metagenome-assembled genomes encoding full-length rRNA genes using long-read sequencing.</title>
        <authorList>
            <person name="Singleton C.M."/>
            <person name="Petriglieri F."/>
            <person name="Kristensen J.M."/>
            <person name="Kirkegaard R.H."/>
            <person name="Michaelsen T.Y."/>
            <person name="Andersen M.H."/>
            <person name="Karst S.M."/>
            <person name="Dueholm M.S."/>
            <person name="Nielsen P.H."/>
            <person name="Albertsen M."/>
        </authorList>
    </citation>
    <scope>NUCLEOTIDE SEQUENCE [LARGE SCALE GENOMIC DNA]</scope>
    <source>
        <strain evidence="9">OdNE_18-Q3-R46-58_MAXAC.008</strain>
    </source>
</reference>
<dbReference type="GO" id="GO:0016779">
    <property type="term" value="F:nucleotidyltransferase activity"/>
    <property type="evidence" value="ECO:0007669"/>
    <property type="project" value="UniProtKB-KW"/>
</dbReference>
<keyword evidence="2" id="KW-0808">Transferase</keyword>
<evidence type="ECO:0000256" key="4">
    <source>
        <dbReference type="ARBA" id="ARBA00022723"/>
    </source>
</evidence>
<keyword evidence="7" id="KW-0460">Magnesium</keyword>
<evidence type="ECO:0000313" key="9">
    <source>
        <dbReference type="EMBL" id="MBK8573498.1"/>
    </source>
</evidence>
<gene>
    <name evidence="9" type="ORF">IPN91_12885</name>
</gene>
<organism evidence="9 10">
    <name type="scientific">Candidatus Geothrix odensensis</name>
    <dbReference type="NCBI Taxonomy" id="2954440"/>
    <lineage>
        <taxon>Bacteria</taxon>
        <taxon>Pseudomonadati</taxon>
        <taxon>Acidobacteriota</taxon>
        <taxon>Holophagae</taxon>
        <taxon>Holophagales</taxon>
        <taxon>Holophagaceae</taxon>
        <taxon>Geothrix</taxon>
    </lineage>
</organism>
<evidence type="ECO:0000256" key="6">
    <source>
        <dbReference type="ARBA" id="ARBA00022840"/>
    </source>
</evidence>
<evidence type="ECO:0000256" key="2">
    <source>
        <dbReference type="ARBA" id="ARBA00022679"/>
    </source>
</evidence>
<evidence type="ECO:0000313" key="10">
    <source>
        <dbReference type="Proteomes" id="UP000709959"/>
    </source>
</evidence>
<keyword evidence="3" id="KW-0548">Nucleotidyltransferase</keyword>
<comment type="caution">
    <text evidence="9">The sequence shown here is derived from an EMBL/GenBank/DDBJ whole genome shotgun (WGS) entry which is preliminary data.</text>
</comment>
<dbReference type="GO" id="GO:0005524">
    <property type="term" value="F:ATP binding"/>
    <property type="evidence" value="ECO:0007669"/>
    <property type="project" value="UniProtKB-KW"/>
</dbReference>
<dbReference type="InterPro" id="IPR052038">
    <property type="entry name" value="Type-VII_TA_antitoxin"/>
</dbReference>
<dbReference type="Pfam" id="PF18765">
    <property type="entry name" value="Polbeta"/>
    <property type="match status" value="1"/>
</dbReference>
<evidence type="ECO:0000256" key="7">
    <source>
        <dbReference type="ARBA" id="ARBA00022842"/>
    </source>
</evidence>
<evidence type="ECO:0000259" key="8">
    <source>
        <dbReference type="Pfam" id="PF18765"/>
    </source>
</evidence>
<dbReference type="InterPro" id="IPR043519">
    <property type="entry name" value="NT_sf"/>
</dbReference>
<feature type="domain" description="Polymerase beta nucleotidyltransferase" evidence="8">
    <location>
        <begin position="20"/>
        <end position="105"/>
    </location>
</feature>
<keyword evidence="4" id="KW-0479">Metal-binding</keyword>
<dbReference type="AlphaFoldDB" id="A0A936K693"/>
<proteinExistence type="predicted"/>
<sequence>MAQRQTPSLPEPLASHQGSIESLCRKYHVARLALFGSIAREEFREGSDLDLLVAFQPGKTPGLGFFMLQEELHDMLGLPVDLNTAEDLSSHFREQALREARVVYEA</sequence>